<dbReference type="RefSeq" id="WP_310027495.1">
    <property type="nucleotide sequence ID" value="NZ_JAVDVI010000013.1"/>
</dbReference>
<dbReference type="Pfam" id="PF18935">
    <property type="entry name" value="DUF5683"/>
    <property type="match status" value="1"/>
</dbReference>
<evidence type="ECO:0000313" key="3">
    <source>
        <dbReference type="EMBL" id="MDR6968859.1"/>
    </source>
</evidence>
<sequence>MTKYISILFLLFITGNISVFAQVKKDEFLVLADTVKGKEINPLAPARAAFLSAIVPGLGQAYNKKYWKIPIVYGAIGTSVYFYFDNNKKYHQFRDAYKMRLSGQDDEFKGQYSDATLINAQRTFQRNRDLSLLISFGLYALNIIDANVDAHLMQFNVNNNLSFRPEIYPNEINYKQNVGVTLNYSF</sequence>
<dbReference type="EMBL" id="JAVDVI010000013">
    <property type="protein sequence ID" value="MDR6968859.1"/>
    <property type="molecule type" value="Genomic_DNA"/>
</dbReference>
<accession>A0ABU1TSJ7</accession>
<feature type="domain" description="DUF5683" evidence="2">
    <location>
        <begin position="42"/>
        <end position="186"/>
    </location>
</feature>
<dbReference type="InterPro" id="IPR043738">
    <property type="entry name" value="DUF5683"/>
</dbReference>
<protein>
    <recommendedName>
        <fullName evidence="2">DUF5683 domain-containing protein</fullName>
    </recommendedName>
</protein>
<keyword evidence="4" id="KW-1185">Reference proteome</keyword>
<organism evidence="3 4">
    <name type="scientific">Flavobacterium arsenatis</name>
    <dbReference type="NCBI Taxonomy" id="1484332"/>
    <lineage>
        <taxon>Bacteria</taxon>
        <taxon>Pseudomonadati</taxon>
        <taxon>Bacteroidota</taxon>
        <taxon>Flavobacteriia</taxon>
        <taxon>Flavobacteriales</taxon>
        <taxon>Flavobacteriaceae</taxon>
        <taxon>Flavobacterium</taxon>
    </lineage>
</organism>
<keyword evidence="1" id="KW-0812">Transmembrane</keyword>
<evidence type="ECO:0000313" key="4">
    <source>
        <dbReference type="Proteomes" id="UP001255185"/>
    </source>
</evidence>
<proteinExistence type="predicted"/>
<comment type="caution">
    <text evidence="3">The sequence shown here is derived from an EMBL/GenBank/DDBJ whole genome shotgun (WGS) entry which is preliminary data.</text>
</comment>
<gene>
    <name evidence="3" type="ORF">J2X31_002885</name>
</gene>
<evidence type="ECO:0000259" key="2">
    <source>
        <dbReference type="Pfam" id="PF18935"/>
    </source>
</evidence>
<keyword evidence="1" id="KW-0472">Membrane</keyword>
<reference evidence="3 4" key="1">
    <citation type="submission" date="2023-07" db="EMBL/GenBank/DDBJ databases">
        <title>Sorghum-associated microbial communities from plants grown in Nebraska, USA.</title>
        <authorList>
            <person name="Schachtman D."/>
        </authorList>
    </citation>
    <scope>NUCLEOTIDE SEQUENCE [LARGE SCALE GENOMIC DNA]</scope>
    <source>
        <strain evidence="3 4">3773</strain>
    </source>
</reference>
<evidence type="ECO:0000256" key="1">
    <source>
        <dbReference type="SAM" id="Phobius"/>
    </source>
</evidence>
<name>A0ABU1TSJ7_9FLAO</name>
<dbReference type="Proteomes" id="UP001255185">
    <property type="component" value="Unassembled WGS sequence"/>
</dbReference>
<keyword evidence="1" id="KW-1133">Transmembrane helix</keyword>
<feature type="transmembrane region" description="Helical" evidence="1">
    <location>
        <begin position="66"/>
        <end position="84"/>
    </location>
</feature>